<evidence type="ECO:0000313" key="9">
    <source>
        <dbReference type="EMBL" id="CCG07546.1"/>
    </source>
</evidence>
<dbReference type="InterPro" id="IPR001015">
    <property type="entry name" value="Ferrochelatase"/>
</dbReference>
<dbReference type="GO" id="GO:0046872">
    <property type="term" value="F:metal ion binding"/>
    <property type="evidence" value="ECO:0007669"/>
    <property type="project" value="UniProtKB-KW"/>
</dbReference>
<sequence length="351" mass="38492">MAGMARMAVVLFNLGGPNSLEAVQPFLFNLFNDPAIMNLPGPIRYALAKVISWRRAPIARDIYARLGGHSPLLEQTQTQAEALEDLLKARGHDVRCLIAMRYWEPYIREAVARVRTLKPDHLVLLPLYPQYSGTTAGSSLTQWNEEASKVGLTVRTHKVCCYPTEPGFVKALRDLTAVEVAKARTVGEPIVLFSAHGLPRKIIEAGDPYQKQVEETVAAVVAALGEPRVEARLCFQSRVGPMEWIGPSTEDEIARAGALGRPVVVVPVAFVSEHSETLVELDLEYAHFAQNHGVPLYLRVPTVGRHPAFIGGLADLVERAVRVDGGPSSHINHRICDSVCKRCPHRQVAAA</sequence>
<gene>
    <name evidence="7" type="primary">hemH</name>
    <name evidence="9" type="ORF">RSPPHO_00920</name>
</gene>
<keyword evidence="5 7" id="KW-0627">Porphyrin biosynthesis</keyword>
<dbReference type="PROSITE" id="PS00534">
    <property type="entry name" value="FERROCHELATASE"/>
    <property type="match status" value="1"/>
</dbReference>
<proteinExistence type="inferred from homology"/>
<keyword evidence="7" id="KW-0479">Metal-binding</keyword>
<organism evidence="9 10">
    <name type="scientific">Pararhodospirillum photometricum DSM 122</name>
    <dbReference type="NCBI Taxonomy" id="1150469"/>
    <lineage>
        <taxon>Bacteria</taxon>
        <taxon>Pseudomonadati</taxon>
        <taxon>Pseudomonadota</taxon>
        <taxon>Alphaproteobacteria</taxon>
        <taxon>Rhodospirillales</taxon>
        <taxon>Rhodospirillaceae</taxon>
        <taxon>Pararhodospirillum</taxon>
    </lineage>
</organism>
<evidence type="ECO:0000256" key="5">
    <source>
        <dbReference type="ARBA" id="ARBA00023244"/>
    </source>
</evidence>
<evidence type="ECO:0000256" key="7">
    <source>
        <dbReference type="HAMAP-Rule" id="MF_00323"/>
    </source>
</evidence>
<dbReference type="GO" id="GO:0006783">
    <property type="term" value="P:heme biosynthetic process"/>
    <property type="evidence" value="ECO:0007669"/>
    <property type="project" value="UniProtKB-UniRule"/>
</dbReference>
<comment type="function">
    <text evidence="7 8">Catalyzes the ferrous insertion into protoporphyrin IX.</text>
</comment>
<dbReference type="HOGENOM" id="CLU_018884_4_1_5"/>
<dbReference type="EMBL" id="HE663493">
    <property type="protein sequence ID" value="CCG07546.1"/>
    <property type="molecule type" value="Genomic_DNA"/>
</dbReference>
<evidence type="ECO:0000313" key="10">
    <source>
        <dbReference type="Proteomes" id="UP000033220"/>
    </source>
</evidence>
<dbReference type="HAMAP" id="MF_00323">
    <property type="entry name" value="Ferrochelatase"/>
    <property type="match status" value="1"/>
</dbReference>
<evidence type="ECO:0000256" key="1">
    <source>
        <dbReference type="ARBA" id="ARBA00007718"/>
    </source>
</evidence>
<dbReference type="GO" id="GO:0004325">
    <property type="term" value="F:ferrochelatase activity"/>
    <property type="evidence" value="ECO:0007669"/>
    <property type="project" value="UniProtKB-UniRule"/>
</dbReference>
<protein>
    <recommendedName>
        <fullName evidence="7 8">Ferrochelatase</fullName>
        <ecNumber evidence="7 8">4.98.1.1</ecNumber>
    </recommendedName>
    <alternativeName>
        <fullName evidence="7">Heme synthase</fullName>
    </alternativeName>
    <alternativeName>
        <fullName evidence="7">Protoheme ferro-lyase</fullName>
    </alternativeName>
</protein>
<evidence type="ECO:0000256" key="4">
    <source>
        <dbReference type="ARBA" id="ARBA00023239"/>
    </source>
</evidence>
<dbReference type="UniPathway" id="UPA00252">
    <property type="reaction ID" value="UER00325"/>
</dbReference>
<dbReference type="InterPro" id="IPR033644">
    <property type="entry name" value="Ferrochelatase_C"/>
</dbReference>
<evidence type="ECO:0000256" key="3">
    <source>
        <dbReference type="ARBA" id="ARBA00023133"/>
    </source>
</evidence>
<dbReference type="Pfam" id="PF00762">
    <property type="entry name" value="Ferrochelatase"/>
    <property type="match status" value="1"/>
</dbReference>
<dbReference type="Proteomes" id="UP000033220">
    <property type="component" value="Chromosome DSM 122"/>
</dbReference>
<dbReference type="AlphaFoldDB" id="H6SRL7"/>
<keyword evidence="10" id="KW-1185">Reference proteome</keyword>
<keyword evidence="7 8" id="KW-0963">Cytoplasm</keyword>
<dbReference type="PANTHER" id="PTHR11108">
    <property type="entry name" value="FERROCHELATASE"/>
    <property type="match status" value="1"/>
</dbReference>
<comment type="catalytic activity">
    <reaction evidence="6">
        <text>Fe-coproporphyrin III + 2 H(+) = coproporphyrin III + Fe(2+)</text>
        <dbReference type="Rhea" id="RHEA:49572"/>
        <dbReference type="ChEBI" id="CHEBI:15378"/>
        <dbReference type="ChEBI" id="CHEBI:29033"/>
        <dbReference type="ChEBI" id="CHEBI:68438"/>
        <dbReference type="ChEBI" id="CHEBI:131725"/>
        <dbReference type="EC" id="4.99.1.9"/>
    </reaction>
    <physiologicalReaction direction="right-to-left" evidence="6">
        <dbReference type="Rhea" id="RHEA:49574"/>
    </physiologicalReaction>
</comment>
<comment type="similarity">
    <text evidence="1 7 8">Belongs to the ferrochelatase family.</text>
</comment>
<dbReference type="CDD" id="cd03411">
    <property type="entry name" value="Ferrochelatase_N"/>
    <property type="match status" value="1"/>
</dbReference>
<dbReference type="SUPFAM" id="SSF53800">
    <property type="entry name" value="Chelatase"/>
    <property type="match status" value="1"/>
</dbReference>
<dbReference type="NCBIfam" id="TIGR00109">
    <property type="entry name" value="hemH"/>
    <property type="match status" value="1"/>
</dbReference>
<comment type="catalytic activity">
    <reaction evidence="7 8">
        <text>heme b + 2 H(+) = protoporphyrin IX + Fe(2+)</text>
        <dbReference type="Rhea" id="RHEA:22584"/>
        <dbReference type="ChEBI" id="CHEBI:15378"/>
        <dbReference type="ChEBI" id="CHEBI:29033"/>
        <dbReference type="ChEBI" id="CHEBI:57306"/>
        <dbReference type="ChEBI" id="CHEBI:60344"/>
        <dbReference type="EC" id="4.98.1.1"/>
    </reaction>
</comment>
<accession>H6SRL7</accession>
<feature type="binding site" evidence="7">
    <location>
        <position position="196"/>
    </location>
    <ligand>
        <name>Fe(2+)</name>
        <dbReference type="ChEBI" id="CHEBI:29033"/>
    </ligand>
</feature>
<keyword evidence="3 7" id="KW-0350">Heme biosynthesis</keyword>
<dbReference type="GO" id="GO:0005737">
    <property type="term" value="C:cytoplasm"/>
    <property type="evidence" value="ECO:0007669"/>
    <property type="project" value="UniProtKB-SubCell"/>
</dbReference>
<comment type="pathway">
    <text evidence="7 8">Porphyrin-containing compound metabolism; protoheme biosynthesis; protoheme from protoporphyrin-IX: step 1/1.</text>
</comment>
<keyword evidence="2 7" id="KW-0408">Iron</keyword>
<dbReference type="EC" id="4.98.1.1" evidence="7 8"/>
<evidence type="ECO:0000256" key="2">
    <source>
        <dbReference type="ARBA" id="ARBA00023004"/>
    </source>
</evidence>
<dbReference type="CDD" id="cd00419">
    <property type="entry name" value="Ferrochelatase_C"/>
    <property type="match status" value="1"/>
</dbReference>
<name>H6SRL7_PARPM</name>
<dbReference type="STRING" id="1150469.RSPPHO_00920"/>
<dbReference type="InterPro" id="IPR019772">
    <property type="entry name" value="Ferrochelatase_AS"/>
</dbReference>
<dbReference type="KEGG" id="rpm:RSPPHO_00920"/>
<comment type="subcellular location">
    <subcellularLocation>
        <location evidence="7 8">Cytoplasm</location>
    </subcellularLocation>
</comment>
<reference evidence="9 10" key="1">
    <citation type="submission" date="2012-02" db="EMBL/GenBank/DDBJ databases">
        <title>Shotgun genome sequence of Phaeospirillum photometricum DSM 122.</title>
        <authorList>
            <person name="Duquesne K."/>
            <person name="Sturgis J."/>
        </authorList>
    </citation>
    <scope>NUCLEOTIDE SEQUENCE [LARGE SCALE GENOMIC DNA]</scope>
    <source>
        <strain evidence="10">DSM122</strain>
    </source>
</reference>
<dbReference type="PANTHER" id="PTHR11108:SF1">
    <property type="entry name" value="FERROCHELATASE, MITOCHONDRIAL"/>
    <property type="match status" value="1"/>
</dbReference>
<dbReference type="Gene3D" id="3.40.50.1400">
    <property type="match status" value="2"/>
</dbReference>
<dbReference type="PATRIC" id="fig|1150469.3.peg.1056"/>
<evidence type="ECO:0000256" key="8">
    <source>
        <dbReference type="RuleBase" id="RU000607"/>
    </source>
</evidence>
<dbReference type="InterPro" id="IPR033659">
    <property type="entry name" value="Ferrochelatase_N"/>
</dbReference>
<keyword evidence="4 7" id="KW-0456">Lyase</keyword>
<evidence type="ECO:0000256" key="6">
    <source>
        <dbReference type="ARBA" id="ARBA00024536"/>
    </source>
</evidence>
<dbReference type="eggNOG" id="COG0276">
    <property type="taxonomic scope" value="Bacteria"/>
</dbReference>
<feature type="binding site" evidence="7">
    <location>
        <position position="276"/>
    </location>
    <ligand>
        <name>Fe(2+)</name>
        <dbReference type="ChEBI" id="CHEBI:29033"/>
    </ligand>
</feature>